<name>A0A0A1SIS0_9HYPO</name>
<evidence type="ECO:0000256" key="1">
    <source>
        <dbReference type="ARBA" id="ARBA00005863"/>
    </source>
</evidence>
<dbReference type="GO" id="GO:0005634">
    <property type="term" value="C:nucleus"/>
    <property type="evidence" value="ECO:0007669"/>
    <property type="project" value="TreeGrafter"/>
</dbReference>
<protein>
    <recommendedName>
        <fullName evidence="3">Serine hydrolase domain-containing protein</fullName>
    </recommendedName>
</protein>
<accession>A0A0A1SIS0</accession>
<dbReference type="Pfam" id="PF03959">
    <property type="entry name" value="FSH1"/>
    <property type="match status" value="1"/>
</dbReference>
<feature type="domain" description="Serine hydrolase" evidence="3">
    <location>
        <begin position="15"/>
        <end position="236"/>
    </location>
</feature>
<dbReference type="GO" id="GO:0044550">
    <property type="term" value="P:secondary metabolite biosynthetic process"/>
    <property type="evidence" value="ECO:0007669"/>
    <property type="project" value="TreeGrafter"/>
</dbReference>
<dbReference type="GO" id="GO:0005737">
    <property type="term" value="C:cytoplasm"/>
    <property type="evidence" value="ECO:0007669"/>
    <property type="project" value="TreeGrafter"/>
</dbReference>
<reference evidence="4 5" key="1">
    <citation type="journal article" date="2015" name="Genome Announc.">
        <title>Draft Genome Sequence and Gene Annotation of the Entomopathogenic Fungus Verticillium hemipterigenum.</title>
        <authorList>
            <person name="Horn F."/>
            <person name="Habel A."/>
            <person name="Scharf D.H."/>
            <person name="Dworschak J."/>
            <person name="Brakhage A.A."/>
            <person name="Guthke R."/>
            <person name="Hertweck C."/>
            <person name="Linde J."/>
        </authorList>
    </citation>
    <scope>NUCLEOTIDE SEQUENCE [LARGE SCALE GENOMIC DNA]</scope>
</reference>
<dbReference type="PANTHER" id="PTHR48070">
    <property type="entry name" value="ESTERASE OVCA2"/>
    <property type="match status" value="1"/>
</dbReference>
<keyword evidence="2" id="KW-0378">Hydrolase</keyword>
<comment type="similarity">
    <text evidence="1">Belongs to the LovG family.</text>
</comment>
<dbReference type="InterPro" id="IPR029058">
    <property type="entry name" value="AB_hydrolase_fold"/>
</dbReference>
<sequence>MQPQQPPHTSKLDNRPRILCLHGGGVNSKIFETQSRVLIRQLPDFRLCFADAPFLSSAGPGILPIYQEWGPYRSWLRLTSIHAEGQDEAIIRQVRSCVERCKTNDAGTGPWVGILGFSQGGKVAASILYDQQIRREKDGPAVEEDFKFGVIMAARAPLVSMCEYSLSPALATPTTAASSGGFTLPSPHILRIPTIHVHGLQDEGLPMHRQLAAEYCSEASRTIIEWEGDHTIPIKMGDTTRIAQSIYKVARQQGVLTI</sequence>
<keyword evidence="5" id="KW-1185">Reference proteome</keyword>
<dbReference type="GO" id="GO:0016787">
    <property type="term" value="F:hydrolase activity"/>
    <property type="evidence" value="ECO:0007669"/>
    <property type="project" value="UniProtKB-KW"/>
</dbReference>
<evidence type="ECO:0000259" key="3">
    <source>
        <dbReference type="Pfam" id="PF03959"/>
    </source>
</evidence>
<proteinExistence type="inferred from homology"/>
<dbReference type="PANTHER" id="PTHR48070:SF3">
    <property type="entry name" value="ESTERASE DBAE-RELATED"/>
    <property type="match status" value="1"/>
</dbReference>
<evidence type="ECO:0000313" key="4">
    <source>
        <dbReference type="EMBL" id="CEJ80038.1"/>
    </source>
</evidence>
<dbReference type="InterPro" id="IPR050593">
    <property type="entry name" value="LovG"/>
</dbReference>
<dbReference type="InterPro" id="IPR005645">
    <property type="entry name" value="FSH-like_dom"/>
</dbReference>
<dbReference type="EMBL" id="CDHN01000001">
    <property type="protein sequence ID" value="CEJ80038.1"/>
    <property type="molecule type" value="Genomic_DNA"/>
</dbReference>
<dbReference type="AlphaFoldDB" id="A0A0A1SIS0"/>
<organism evidence="4 5">
    <name type="scientific">[Torrubiella] hemipterigena</name>
    <dbReference type="NCBI Taxonomy" id="1531966"/>
    <lineage>
        <taxon>Eukaryota</taxon>
        <taxon>Fungi</taxon>
        <taxon>Dikarya</taxon>
        <taxon>Ascomycota</taxon>
        <taxon>Pezizomycotina</taxon>
        <taxon>Sordariomycetes</taxon>
        <taxon>Hypocreomycetidae</taxon>
        <taxon>Hypocreales</taxon>
        <taxon>Clavicipitaceae</taxon>
        <taxon>Clavicipitaceae incertae sedis</taxon>
        <taxon>'Torrubiella' clade</taxon>
    </lineage>
</organism>
<gene>
    <name evidence="4" type="ORF">VHEMI00244</name>
</gene>
<evidence type="ECO:0000256" key="2">
    <source>
        <dbReference type="ARBA" id="ARBA00022801"/>
    </source>
</evidence>
<dbReference type="OrthoDB" id="2094269at2759"/>
<dbReference type="HOGENOM" id="CLU_051938_0_2_1"/>
<evidence type="ECO:0000313" key="5">
    <source>
        <dbReference type="Proteomes" id="UP000039046"/>
    </source>
</evidence>
<dbReference type="SUPFAM" id="SSF53474">
    <property type="entry name" value="alpha/beta-Hydrolases"/>
    <property type="match status" value="1"/>
</dbReference>
<dbReference type="Gene3D" id="3.40.50.1820">
    <property type="entry name" value="alpha/beta hydrolase"/>
    <property type="match status" value="1"/>
</dbReference>
<dbReference type="STRING" id="1531966.A0A0A1SIS0"/>
<dbReference type="Proteomes" id="UP000039046">
    <property type="component" value="Unassembled WGS sequence"/>
</dbReference>